<feature type="non-terminal residue" evidence="1">
    <location>
        <position position="1"/>
    </location>
</feature>
<sequence length="48" mass="5602">KINMLESKKITLIDADNLETDSEMLSDDLLSEKIEILEPKFLVMDEKY</sequence>
<gene>
    <name evidence="1" type="ORF">OXX778_LOCUS21662</name>
</gene>
<organism evidence="1 2">
    <name type="scientific">Brachionus calyciflorus</name>
    <dbReference type="NCBI Taxonomy" id="104777"/>
    <lineage>
        <taxon>Eukaryota</taxon>
        <taxon>Metazoa</taxon>
        <taxon>Spiralia</taxon>
        <taxon>Gnathifera</taxon>
        <taxon>Rotifera</taxon>
        <taxon>Eurotatoria</taxon>
        <taxon>Monogononta</taxon>
        <taxon>Pseudotrocha</taxon>
        <taxon>Ploima</taxon>
        <taxon>Brachionidae</taxon>
        <taxon>Brachionus</taxon>
    </lineage>
</organism>
<reference evidence="1" key="1">
    <citation type="submission" date="2021-02" db="EMBL/GenBank/DDBJ databases">
        <authorList>
            <person name="Nowell W R."/>
        </authorList>
    </citation>
    <scope>NUCLEOTIDE SEQUENCE</scope>
    <source>
        <strain evidence="1">Ploen Becks lab</strain>
    </source>
</reference>
<name>A0A814PWE8_9BILA</name>
<comment type="caution">
    <text evidence="1">The sequence shown here is derived from an EMBL/GenBank/DDBJ whole genome shotgun (WGS) entry which is preliminary data.</text>
</comment>
<keyword evidence="2" id="KW-1185">Reference proteome</keyword>
<evidence type="ECO:0000313" key="1">
    <source>
        <dbReference type="EMBL" id="CAF1111838.1"/>
    </source>
</evidence>
<protein>
    <submittedName>
        <fullName evidence="1">Uncharacterized protein</fullName>
    </submittedName>
</protein>
<dbReference type="Proteomes" id="UP000663879">
    <property type="component" value="Unassembled WGS sequence"/>
</dbReference>
<proteinExistence type="predicted"/>
<evidence type="ECO:0000313" key="2">
    <source>
        <dbReference type="Proteomes" id="UP000663879"/>
    </source>
</evidence>
<dbReference type="EMBL" id="CAJNOC010008216">
    <property type="protein sequence ID" value="CAF1111838.1"/>
    <property type="molecule type" value="Genomic_DNA"/>
</dbReference>
<accession>A0A814PWE8</accession>
<dbReference type="AlphaFoldDB" id="A0A814PWE8"/>